<name>A0A3M2M9R2_9ACTN</name>
<dbReference type="AlphaFoldDB" id="A0A3M2M9R2"/>
<comment type="caution">
    <text evidence="2">The sequence shown here is derived from an EMBL/GenBank/DDBJ whole genome shotgun (WGS) entry which is preliminary data.</text>
</comment>
<dbReference type="Proteomes" id="UP000278673">
    <property type="component" value="Unassembled WGS sequence"/>
</dbReference>
<sequence>MRHTRNSVRGLAIAAGAALGAGALAVTTLTGTATADQPATATAAIASTDGTNGAGTNGATEAAAIPADAFLTGDELPEHPDGWYSEGPVDGLPEVPVFCYDALLPEENVAHVTHWTELDTNAVQVVMDLGSEGAAAGLVEVLNEASTDCASEWLWQHPGGTASWDDFGGVEGADYARVIGVHTAPPESAHDVNLSAVIREGSLVTVVRWGQMGTLSQAPVTEFLATAEAALARLEG</sequence>
<keyword evidence="3" id="KW-1185">Reference proteome</keyword>
<protein>
    <recommendedName>
        <fullName evidence="4">Sensor domain-containing protein</fullName>
    </recommendedName>
</protein>
<dbReference type="RefSeq" id="WP_122181871.1">
    <property type="nucleotide sequence ID" value="NZ_RFFJ01000003.1"/>
</dbReference>
<proteinExistence type="predicted"/>
<evidence type="ECO:0000256" key="1">
    <source>
        <dbReference type="SAM" id="SignalP"/>
    </source>
</evidence>
<accession>A0A3M2M9R2</accession>
<keyword evidence="1" id="KW-0732">Signal</keyword>
<reference evidence="2 3" key="1">
    <citation type="submission" date="2018-10" db="EMBL/GenBank/DDBJ databases">
        <title>Isolation, diversity and antifungal activity of actinobacteria from wheat.</title>
        <authorList>
            <person name="Han C."/>
        </authorList>
    </citation>
    <scope>NUCLEOTIDE SEQUENCE [LARGE SCALE GENOMIC DNA]</scope>
    <source>
        <strain evidence="2 3">NEAU-YY642</strain>
    </source>
</reference>
<organism evidence="2 3">
    <name type="scientific">Streptomyces triticirhizae</name>
    <dbReference type="NCBI Taxonomy" id="2483353"/>
    <lineage>
        <taxon>Bacteria</taxon>
        <taxon>Bacillati</taxon>
        <taxon>Actinomycetota</taxon>
        <taxon>Actinomycetes</taxon>
        <taxon>Kitasatosporales</taxon>
        <taxon>Streptomycetaceae</taxon>
        <taxon>Streptomyces</taxon>
    </lineage>
</organism>
<feature type="signal peptide" evidence="1">
    <location>
        <begin position="1"/>
        <end position="25"/>
    </location>
</feature>
<evidence type="ECO:0000313" key="2">
    <source>
        <dbReference type="EMBL" id="RMI46211.1"/>
    </source>
</evidence>
<dbReference type="EMBL" id="RFFJ01000003">
    <property type="protein sequence ID" value="RMI46211.1"/>
    <property type="molecule type" value="Genomic_DNA"/>
</dbReference>
<evidence type="ECO:0000313" key="3">
    <source>
        <dbReference type="Proteomes" id="UP000278673"/>
    </source>
</evidence>
<evidence type="ECO:0008006" key="4">
    <source>
        <dbReference type="Google" id="ProtNLM"/>
    </source>
</evidence>
<feature type="chain" id="PRO_5038531133" description="Sensor domain-containing protein" evidence="1">
    <location>
        <begin position="26"/>
        <end position="236"/>
    </location>
</feature>
<gene>
    <name evidence="2" type="ORF">EBN88_01115</name>
</gene>